<accession>A0ABP3USW0</accession>
<organism evidence="1 2">
    <name type="scientific">Gaetbulibacter jejuensis</name>
    <dbReference type="NCBI Taxonomy" id="584607"/>
    <lineage>
        <taxon>Bacteria</taxon>
        <taxon>Pseudomonadati</taxon>
        <taxon>Bacteroidota</taxon>
        <taxon>Flavobacteriia</taxon>
        <taxon>Flavobacteriales</taxon>
        <taxon>Flavobacteriaceae</taxon>
        <taxon>Gaetbulibacter</taxon>
    </lineage>
</organism>
<evidence type="ECO:0000313" key="2">
    <source>
        <dbReference type="Proteomes" id="UP001500736"/>
    </source>
</evidence>
<name>A0ABP3USW0_9FLAO</name>
<dbReference type="Gene3D" id="3.10.450.50">
    <property type="match status" value="1"/>
</dbReference>
<sequence>MDMKAITSKHFIAALSLFLCLVSCQKDKNINKVNDFYDALNNGDYTSIETLISDDLRNYATHDFLISDTKEKYKEIFQWDSVFSPEYKVLKTEVKSDTVYVKTEKYCKRIAVLYKKPLITKQGFVFKDNLIHEIFEVEDTITDFVFWNENKSMLIEFVKTNYPELSDFEKFQNKAYGERYLKVIDLYKKDK</sequence>
<dbReference type="InterPro" id="IPR032710">
    <property type="entry name" value="NTF2-like_dom_sf"/>
</dbReference>
<proteinExistence type="predicted"/>
<evidence type="ECO:0000313" key="1">
    <source>
        <dbReference type="EMBL" id="GAA0740436.1"/>
    </source>
</evidence>
<dbReference type="Proteomes" id="UP001500736">
    <property type="component" value="Unassembled WGS sequence"/>
</dbReference>
<gene>
    <name evidence="1" type="ORF">GCM10009431_10570</name>
</gene>
<comment type="caution">
    <text evidence="1">The sequence shown here is derived from an EMBL/GenBank/DDBJ whole genome shotgun (WGS) entry which is preliminary data.</text>
</comment>
<dbReference type="SUPFAM" id="SSF54427">
    <property type="entry name" value="NTF2-like"/>
    <property type="match status" value="1"/>
</dbReference>
<protein>
    <recommendedName>
        <fullName evidence="3">SnoaL-like domain-containing protein</fullName>
    </recommendedName>
</protein>
<dbReference type="EMBL" id="BAAAGF010000001">
    <property type="protein sequence ID" value="GAA0740436.1"/>
    <property type="molecule type" value="Genomic_DNA"/>
</dbReference>
<reference evidence="2" key="1">
    <citation type="journal article" date="2019" name="Int. J. Syst. Evol. Microbiol.">
        <title>The Global Catalogue of Microorganisms (GCM) 10K type strain sequencing project: providing services to taxonomists for standard genome sequencing and annotation.</title>
        <authorList>
            <consortium name="The Broad Institute Genomics Platform"/>
            <consortium name="The Broad Institute Genome Sequencing Center for Infectious Disease"/>
            <person name="Wu L."/>
            <person name="Ma J."/>
        </authorList>
    </citation>
    <scope>NUCLEOTIDE SEQUENCE [LARGE SCALE GENOMIC DNA]</scope>
    <source>
        <strain evidence="2">JCM 15976</strain>
    </source>
</reference>
<keyword evidence="2" id="KW-1185">Reference proteome</keyword>
<evidence type="ECO:0008006" key="3">
    <source>
        <dbReference type="Google" id="ProtNLM"/>
    </source>
</evidence>